<feature type="compositionally biased region" description="Low complexity" evidence="6">
    <location>
        <begin position="298"/>
        <end position="307"/>
    </location>
</feature>
<dbReference type="InterPro" id="IPR008422">
    <property type="entry name" value="KN_HD"/>
</dbReference>
<dbReference type="InterPro" id="IPR001356">
    <property type="entry name" value="HD"/>
</dbReference>
<evidence type="ECO:0000313" key="10">
    <source>
        <dbReference type="Proteomes" id="UP000663829"/>
    </source>
</evidence>
<feature type="region of interest" description="Disordered" evidence="6">
    <location>
        <begin position="214"/>
        <end position="391"/>
    </location>
</feature>
<dbReference type="PANTHER" id="PTHR11850">
    <property type="entry name" value="HOMEOBOX PROTEIN TRANSCRIPTION FACTORS"/>
    <property type="match status" value="1"/>
</dbReference>
<dbReference type="FunFam" id="1.10.10.60:FF:000004">
    <property type="entry name" value="Meis2 homeobox isoform 2c"/>
    <property type="match status" value="1"/>
</dbReference>
<dbReference type="GO" id="GO:0003677">
    <property type="term" value="F:DNA binding"/>
    <property type="evidence" value="ECO:0007669"/>
    <property type="project" value="UniProtKB-UniRule"/>
</dbReference>
<keyword evidence="3 5" id="KW-0371">Homeobox</keyword>
<dbReference type="InterPro" id="IPR009057">
    <property type="entry name" value="Homeodomain-like_sf"/>
</dbReference>
<dbReference type="Pfam" id="PF05920">
    <property type="entry name" value="Homeobox_KN"/>
    <property type="match status" value="1"/>
</dbReference>
<feature type="DNA-binding region" description="Homeobox" evidence="5">
    <location>
        <begin position="387"/>
        <end position="449"/>
    </location>
</feature>
<sequence length="561" mass="62541">MAQRRPPPPTNGYGYSFPIEHDQNNTYQDQQRRQYDLVVASSSSPTTTMYQQNVLATATTSGTSNLVVNSNGVEGQISHHSSPTHRSSNSPETQIKQNKDMIYRHPLFPLLALIFEKCELATCTPRDGGGSGDVCSSESFNDDVTDFAKQLQKEQTYMTTNLELDNLMIQAVQVLRFHLLELEKVHELCDNFCHRYITCLKGKMPMDLVIDERDSNVSSSKSDDEQSDDTNNNNNNNTPTSSRSYNSPPNETSYSKTLRSSSHCSQLNGLTSHNHNSSSTVANHHHHHHHHQHHHSNNNHNNALHTNGITNSANGIGGNASSHHSVHSDDTQSTHSSDTPNGLTPNNCHVSQSLDNNSEAGDNFDNSVCSGDGTGGEDDPDDNNKKRQKKRGIFPKVATNIMRAWLFQHLTHPYPSEEQKKQLAQDTGLTILQVNNWFINARRRIVQPMIDQSNRAASIPEFSDYLGPYSPDAIHYGFDRQFAAYPPDFYNAATLAAASNPYTQMSPFRNPVHSNMLLSGHSHPMMMKQMAHSTPYNSYPPSSTPPLMDSLTTSQQDNRTV</sequence>
<keyword evidence="4 5" id="KW-0539">Nucleus</keyword>
<dbReference type="EMBL" id="CAJNOQ010000173">
    <property type="protein sequence ID" value="CAF0767723.1"/>
    <property type="molecule type" value="Genomic_DNA"/>
</dbReference>
<feature type="compositionally biased region" description="Low complexity" evidence="6">
    <location>
        <begin position="229"/>
        <end position="250"/>
    </location>
</feature>
<protein>
    <recommendedName>
        <fullName evidence="7">Homeobox domain-containing protein</fullName>
    </recommendedName>
</protein>
<keyword evidence="10" id="KW-1185">Reference proteome</keyword>
<dbReference type="Pfam" id="PF16493">
    <property type="entry name" value="Meis_PKNOX_N"/>
    <property type="match status" value="1"/>
</dbReference>
<dbReference type="SUPFAM" id="SSF46689">
    <property type="entry name" value="Homeodomain-like"/>
    <property type="match status" value="1"/>
</dbReference>
<evidence type="ECO:0000256" key="6">
    <source>
        <dbReference type="SAM" id="MobiDB-lite"/>
    </source>
</evidence>
<organism evidence="8 10">
    <name type="scientific">Didymodactylos carnosus</name>
    <dbReference type="NCBI Taxonomy" id="1234261"/>
    <lineage>
        <taxon>Eukaryota</taxon>
        <taxon>Metazoa</taxon>
        <taxon>Spiralia</taxon>
        <taxon>Gnathifera</taxon>
        <taxon>Rotifera</taxon>
        <taxon>Eurotatoria</taxon>
        <taxon>Bdelloidea</taxon>
        <taxon>Philodinida</taxon>
        <taxon>Philodinidae</taxon>
        <taxon>Didymodactylos</taxon>
    </lineage>
</organism>
<comment type="subcellular location">
    <subcellularLocation>
        <location evidence="5">Nucleus</location>
    </subcellularLocation>
</comment>
<comment type="caution">
    <text evidence="8">The sequence shown here is derived from an EMBL/GenBank/DDBJ whole genome shotgun (WGS) entry which is preliminary data.</text>
</comment>
<dbReference type="CDD" id="cd00086">
    <property type="entry name" value="homeodomain"/>
    <property type="match status" value="1"/>
</dbReference>
<name>A0A813QHK3_9BILA</name>
<keyword evidence="2 5" id="KW-0238">DNA-binding</keyword>
<feature type="compositionally biased region" description="Polar residues" evidence="6">
    <location>
        <begin position="251"/>
        <end position="271"/>
    </location>
</feature>
<feature type="region of interest" description="Disordered" evidence="6">
    <location>
        <begin position="1"/>
        <end position="21"/>
    </location>
</feature>
<evidence type="ECO:0000256" key="5">
    <source>
        <dbReference type="PROSITE-ProRule" id="PRU00108"/>
    </source>
</evidence>
<evidence type="ECO:0000259" key="7">
    <source>
        <dbReference type="PROSITE" id="PS50071"/>
    </source>
</evidence>
<dbReference type="AlphaFoldDB" id="A0A813QHK3"/>
<feature type="compositionally biased region" description="Low complexity" evidence="6">
    <location>
        <begin position="272"/>
        <end position="282"/>
    </location>
</feature>
<comment type="similarity">
    <text evidence="1">Belongs to the TALE/MEIS homeobox family.</text>
</comment>
<feature type="compositionally biased region" description="Polar residues" evidence="6">
    <location>
        <begin position="340"/>
        <end position="369"/>
    </location>
</feature>
<evidence type="ECO:0000256" key="1">
    <source>
        <dbReference type="ARBA" id="ARBA00009661"/>
    </source>
</evidence>
<feature type="region of interest" description="Disordered" evidence="6">
    <location>
        <begin position="532"/>
        <end position="561"/>
    </location>
</feature>
<dbReference type="SMART" id="SM00389">
    <property type="entry name" value="HOX"/>
    <property type="match status" value="1"/>
</dbReference>
<feature type="domain" description="Homeobox" evidence="7">
    <location>
        <begin position="385"/>
        <end position="448"/>
    </location>
</feature>
<feature type="compositionally biased region" description="Pro residues" evidence="6">
    <location>
        <begin position="1"/>
        <end position="10"/>
    </location>
</feature>
<evidence type="ECO:0000256" key="2">
    <source>
        <dbReference type="ARBA" id="ARBA00023125"/>
    </source>
</evidence>
<evidence type="ECO:0000256" key="4">
    <source>
        <dbReference type="ARBA" id="ARBA00023242"/>
    </source>
</evidence>
<dbReference type="OrthoDB" id="10056939at2759"/>
<gene>
    <name evidence="8" type="ORF">GPM918_LOCUS1748</name>
    <name evidence="9" type="ORF">SRO942_LOCUS1748</name>
</gene>
<dbReference type="Gene3D" id="1.10.10.60">
    <property type="entry name" value="Homeodomain-like"/>
    <property type="match status" value="1"/>
</dbReference>
<dbReference type="InterPro" id="IPR050224">
    <property type="entry name" value="TALE_homeobox"/>
</dbReference>
<dbReference type="Proteomes" id="UP000681722">
    <property type="component" value="Unassembled WGS sequence"/>
</dbReference>
<evidence type="ECO:0000313" key="9">
    <source>
        <dbReference type="EMBL" id="CAF3549432.1"/>
    </source>
</evidence>
<proteinExistence type="inferred from homology"/>
<accession>A0A813QHK3</accession>
<dbReference type="EMBL" id="CAJOBC010000173">
    <property type="protein sequence ID" value="CAF3549432.1"/>
    <property type="molecule type" value="Genomic_DNA"/>
</dbReference>
<feature type="compositionally biased region" description="Basic residues" evidence="6">
    <location>
        <begin position="283"/>
        <end position="297"/>
    </location>
</feature>
<dbReference type="Proteomes" id="UP000663829">
    <property type="component" value="Unassembled WGS sequence"/>
</dbReference>
<dbReference type="GO" id="GO:0005634">
    <property type="term" value="C:nucleus"/>
    <property type="evidence" value="ECO:0007669"/>
    <property type="project" value="UniProtKB-SubCell"/>
</dbReference>
<dbReference type="InterPro" id="IPR032453">
    <property type="entry name" value="PKNOX/Meis_N"/>
</dbReference>
<evidence type="ECO:0000256" key="3">
    <source>
        <dbReference type="ARBA" id="ARBA00023155"/>
    </source>
</evidence>
<evidence type="ECO:0000313" key="8">
    <source>
        <dbReference type="EMBL" id="CAF0767723.1"/>
    </source>
</evidence>
<feature type="region of interest" description="Disordered" evidence="6">
    <location>
        <begin position="74"/>
        <end position="94"/>
    </location>
</feature>
<feature type="compositionally biased region" description="Polar residues" evidence="6">
    <location>
        <begin position="550"/>
        <end position="561"/>
    </location>
</feature>
<reference evidence="8" key="1">
    <citation type="submission" date="2021-02" db="EMBL/GenBank/DDBJ databases">
        <authorList>
            <person name="Nowell W R."/>
        </authorList>
    </citation>
    <scope>NUCLEOTIDE SEQUENCE</scope>
</reference>
<dbReference type="PROSITE" id="PS50071">
    <property type="entry name" value="HOMEOBOX_2"/>
    <property type="match status" value="1"/>
</dbReference>
<dbReference type="GO" id="GO:0006355">
    <property type="term" value="P:regulation of DNA-templated transcription"/>
    <property type="evidence" value="ECO:0007669"/>
    <property type="project" value="InterPro"/>
</dbReference>